<dbReference type="GeneID" id="79316988"/>
<reference evidence="2 3" key="1">
    <citation type="journal article" date="2019" name="Int. J. Syst. Evol. Microbiol.">
        <title>The Global Catalogue of Microorganisms (GCM) 10K type strain sequencing project: providing services to taxonomists for standard genome sequencing and annotation.</title>
        <authorList>
            <consortium name="The Broad Institute Genomics Platform"/>
            <consortium name="The Broad Institute Genome Sequencing Center for Infectious Disease"/>
            <person name="Wu L."/>
            <person name="Ma J."/>
        </authorList>
    </citation>
    <scope>NUCLEOTIDE SEQUENCE [LARGE SCALE GENOMIC DNA]</scope>
    <source>
        <strain evidence="2 3">PSR21</strain>
    </source>
</reference>
<dbReference type="PROSITE" id="PS51819">
    <property type="entry name" value="VOC"/>
    <property type="match status" value="1"/>
</dbReference>
<dbReference type="Pfam" id="PF13669">
    <property type="entry name" value="Glyoxalase_4"/>
    <property type="match status" value="1"/>
</dbReference>
<sequence>MRVIGIDRVVIATDSVERTAETLDDRLGIGFGDLLTLTTETSGGENTLNSVIDTAGIGVDIVQPDPKDDDNAIANFVEEHGTGLYAIAFRVADLETARADLATDGIEPVGEITVGEFTELLYHPHDFDGLFVFLAEFPHAFETASRMEALGGEDR</sequence>
<dbReference type="SUPFAM" id="SSF54593">
    <property type="entry name" value="Glyoxalase/Bleomycin resistance protein/Dihydroxybiphenyl dioxygenase"/>
    <property type="match status" value="1"/>
</dbReference>
<organism evidence="2 3">
    <name type="scientific">Halomarina halobia</name>
    <dbReference type="NCBI Taxonomy" id="3033386"/>
    <lineage>
        <taxon>Archaea</taxon>
        <taxon>Methanobacteriati</taxon>
        <taxon>Methanobacteriota</taxon>
        <taxon>Stenosarchaea group</taxon>
        <taxon>Halobacteria</taxon>
        <taxon>Halobacteriales</taxon>
        <taxon>Natronomonadaceae</taxon>
        <taxon>Halomarina</taxon>
    </lineage>
</organism>
<protein>
    <submittedName>
        <fullName evidence="2">VOC family protein</fullName>
    </submittedName>
</protein>
<dbReference type="InterPro" id="IPR029068">
    <property type="entry name" value="Glyas_Bleomycin-R_OHBP_Dase"/>
</dbReference>
<keyword evidence="3" id="KW-1185">Reference proteome</keyword>
<dbReference type="RefSeq" id="WP_276306341.1">
    <property type="nucleotide sequence ID" value="NZ_CP119993.1"/>
</dbReference>
<accession>A0ABD6AE33</accession>
<evidence type="ECO:0000259" key="1">
    <source>
        <dbReference type="PROSITE" id="PS51819"/>
    </source>
</evidence>
<proteinExistence type="predicted"/>
<dbReference type="EMBL" id="JBHTBF010000003">
    <property type="protein sequence ID" value="MFC7318824.1"/>
    <property type="molecule type" value="Genomic_DNA"/>
</dbReference>
<dbReference type="Proteomes" id="UP001596547">
    <property type="component" value="Unassembled WGS sequence"/>
</dbReference>
<evidence type="ECO:0000313" key="2">
    <source>
        <dbReference type="EMBL" id="MFC7318824.1"/>
    </source>
</evidence>
<dbReference type="InterPro" id="IPR037523">
    <property type="entry name" value="VOC_core"/>
</dbReference>
<comment type="caution">
    <text evidence="2">The sequence shown here is derived from an EMBL/GenBank/DDBJ whole genome shotgun (WGS) entry which is preliminary data.</text>
</comment>
<name>A0ABD6AE33_9EURY</name>
<dbReference type="AlphaFoldDB" id="A0ABD6AE33"/>
<gene>
    <name evidence="2" type="ORF">ACFQPE_18770</name>
</gene>
<feature type="domain" description="VOC" evidence="1">
    <location>
        <begin position="5"/>
        <end position="146"/>
    </location>
</feature>
<evidence type="ECO:0000313" key="3">
    <source>
        <dbReference type="Proteomes" id="UP001596547"/>
    </source>
</evidence>
<dbReference type="Gene3D" id="3.10.180.10">
    <property type="entry name" value="2,3-Dihydroxybiphenyl 1,2-Dioxygenase, domain 1"/>
    <property type="match status" value="1"/>
</dbReference>